<dbReference type="KEGG" id="jas:FJQ89_22155"/>
<dbReference type="GO" id="GO:0005829">
    <property type="term" value="C:cytosol"/>
    <property type="evidence" value="ECO:0007669"/>
    <property type="project" value="TreeGrafter"/>
</dbReference>
<dbReference type="GO" id="GO:0008972">
    <property type="term" value="F:phosphomethylpyrimidine kinase activity"/>
    <property type="evidence" value="ECO:0007669"/>
    <property type="project" value="InterPro"/>
</dbReference>
<organism evidence="4 5">
    <name type="scientific">Janthinobacterium tructae</name>
    <dbReference type="NCBI Taxonomy" id="2590869"/>
    <lineage>
        <taxon>Bacteria</taxon>
        <taxon>Pseudomonadati</taxon>
        <taxon>Pseudomonadota</taxon>
        <taxon>Betaproteobacteria</taxon>
        <taxon>Burkholderiales</taxon>
        <taxon>Oxalobacteraceae</taxon>
        <taxon>Janthinobacterium</taxon>
    </lineage>
</organism>
<evidence type="ECO:0000259" key="3">
    <source>
        <dbReference type="Pfam" id="PF08543"/>
    </source>
</evidence>
<keyword evidence="5" id="KW-1185">Reference proteome</keyword>
<dbReference type="InterPro" id="IPR013749">
    <property type="entry name" value="PM/HMP-P_kinase-1"/>
</dbReference>
<keyword evidence="4" id="KW-0418">Kinase</keyword>
<dbReference type="Gene3D" id="3.40.1190.20">
    <property type="match status" value="1"/>
</dbReference>
<dbReference type="PANTHER" id="PTHR20858:SF17">
    <property type="entry name" value="HYDROXYMETHYLPYRIMIDINE_PHOSPHOMETHYLPYRIMIDINE KINASE THI20-RELATED"/>
    <property type="match status" value="1"/>
</dbReference>
<keyword evidence="4" id="KW-0808">Transferase</keyword>
<name>A0A4Y6RNW2_9BURK</name>
<accession>A0A4Y6RNW2</accession>
<protein>
    <recommendedName>
        <fullName evidence="2">hydroxymethylpyrimidine kinase</fullName>
        <ecNumber evidence="2">2.7.1.49</ecNumber>
    </recommendedName>
</protein>
<dbReference type="PANTHER" id="PTHR20858">
    <property type="entry name" value="PHOSPHOMETHYLPYRIMIDINE KINASE"/>
    <property type="match status" value="1"/>
</dbReference>
<sequence>MRLPCRPVVLVFSGLDPSGGAGLAADILAIAAQGAHALPVITALTVQDNDRVFGVEAVAPELLRRQALALIDKMAIHAVKIGIPGSAANAAVIAQLIAQLRQARPDLPVVLDPVLASGHGDVLSRDDAVLALAPLLPLTTVIVPNGPEALALGGVENLRAQGCQHVLVTGGHGDGEAVLNRWFDAEGGEREWRWPRLPGEFHGSGCTLASAIAARLALGQALPEALDQAQSYSHAALAGAYAIAPGQLMPQRFFT</sequence>
<evidence type="ECO:0000313" key="4">
    <source>
        <dbReference type="EMBL" id="QDG74276.1"/>
    </source>
</evidence>
<proteinExistence type="predicted"/>
<evidence type="ECO:0000256" key="1">
    <source>
        <dbReference type="ARBA" id="ARBA00004948"/>
    </source>
</evidence>
<dbReference type="GO" id="GO:0009229">
    <property type="term" value="P:thiamine diphosphate biosynthetic process"/>
    <property type="evidence" value="ECO:0007669"/>
    <property type="project" value="UniProtKB-UniPathway"/>
</dbReference>
<dbReference type="Proteomes" id="UP000316665">
    <property type="component" value="Chromosome"/>
</dbReference>
<dbReference type="Pfam" id="PF08543">
    <property type="entry name" value="Phos_pyr_kin"/>
    <property type="match status" value="1"/>
</dbReference>
<dbReference type="CDD" id="cd01169">
    <property type="entry name" value="HMPP_kinase"/>
    <property type="match status" value="1"/>
</dbReference>
<feature type="domain" description="Pyridoxamine kinase/Phosphomethylpyrimidine kinase" evidence="3">
    <location>
        <begin position="16"/>
        <end position="244"/>
    </location>
</feature>
<dbReference type="AlphaFoldDB" id="A0A4Y6RNW2"/>
<dbReference type="GO" id="GO:0009228">
    <property type="term" value="P:thiamine biosynthetic process"/>
    <property type="evidence" value="ECO:0007669"/>
    <property type="project" value="InterPro"/>
</dbReference>
<dbReference type="SUPFAM" id="SSF53613">
    <property type="entry name" value="Ribokinase-like"/>
    <property type="match status" value="1"/>
</dbReference>
<reference evidence="4 5" key="1">
    <citation type="submission" date="2019-06" db="EMBL/GenBank/DDBJ databases">
        <title>Complete genome sequence of Janthinobacterium sp. SNU WT3 isolated from diseased rainbow trout.</title>
        <authorList>
            <person name="Oh W.T."/>
            <person name="Park S.C."/>
        </authorList>
    </citation>
    <scope>NUCLEOTIDE SEQUENCE [LARGE SCALE GENOMIC DNA]</scope>
    <source>
        <strain evidence="4 5">SNU WT3</strain>
    </source>
</reference>
<dbReference type="EMBL" id="CP041185">
    <property type="protein sequence ID" value="QDG74276.1"/>
    <property type="molecule type" value="Genomic_DNA"/>
</dbReference>
<dbReference type="InterPro" id="IPR004399">
    <property type="entry name" value="HMP/HMP-P_kinase_dom"/>
</dbReference>
<evidence type="ECO:0000256" key="2">
    <source>
        <dbReference type="ARBA" id="ARBA00012135"/>
    </source>
</evidence>
<dbReference type="GO" id="GO:0008902">
    <property type="term" value="F:hydroxymethylpyrimidine kinase activity"/>
    <property type="evidence" value="ECO:0007669"/>
    <property type="project" value="UniProtKB-EC"/>
</dbReference>
<comment type="pathway">
    <text evidence="1">Cofactor biosynthesis; thiamine diphosphate biosynthesis.</text>
</comment>
<evidence type="ECO:0000313" key="5">
    <source>
        <dbReference type="Proteomes" id="UP000316665"/>
    </source>
</evidence>
<dbReference type="EC" id="2.7.1.49" evidence="2"/>
<dbReference type="OrthoDB" id="9810880at2"/>
<dbReference type="InterPro" id="IPR029056">
    <property type="entry name" value="Ribokinase-like"/>
</dbReference>
<dbReference type="UniPathway" id="UPA00060">
    <property type="reaction ID" value="UER00138"/>
</dbReference>
<gene>
    <name evidence="4" type="ORF">FJQ89_22155</name>
</gene>